<dbReference type="GeneID" id="31080805"/>
<reference evidence="2" key="1">
    <citation type="submission" date="2016-07" db="EMBL/GenBank/DDBJ databases">
        <authorList>
            <person name="Ng P.-K."/>
            <person name="Lin S.-M."/>
        </authorList>
    </citation>
    <scope>NUCLEOTIDE SEQUENCE</scope>
</reference>
<evidence type="ECO:0000313" key="2">
    <source>
        <dbReference type="EMBL" id="APR74411.1"/>
    </source>
</evidence>
<proteinExistence type="predicted"/>
<evidence type="ECO:0008006" key="3">
    <source>
        <dbReference type="Google" id="ProtNLM"/>
    </source>
</evidence>
<dbReference type="EMBL" id="KX601051">
    <property type="protein sequence ID" value="APR74411.1"/>
    <property type="molecule type" value="Genomic_DNA"/>
</dbReference>
<protein>
    <recommendedName>
        <fullName evidence="3">POTRA domain-containing protein</fullName>
    </recommendedName>
</protein>
<feature type="chain" id="PRO_5012840006" description="POTRA domain-containing protein" evidence="1">
    <location>
        <begin position="21"/>
        <end position="224"/>
    </location>
</feature>
<reference evidence="2" key="2">
    <citation type="journal article" date="2017" name="BMC Genomics">
        <title>Complete chloroplast genome of Gracilaria firma (Gracilariaceae, Rhodophyta), with discussion on the use of chloroplast phylogenomics in the subclass Rhodymeniophycidae.</title>
        <authorList>
            <person name="Ng P.K."/>
            <person name="Lin S.M."/>
            <person name="Lim P.E."/>
            <person name="Liu L.C."/>
            <person name="Chen C.M."/>
            <person name="Pai T.W."/>
        </authorList>
    </citation>
    <scope>NUCLEOTIDE SEQUENCE</scope>
</reference>
<keyword evidence="2" id="KW-0934">Plastid</keyword>
<feature type="signal peptide" evidence="1">
    <location>
        <begin position="1"/>
        <end position="20"/>
    </location>
</feature>
<dbReference type="Gene3D" id="3.10.20.310">
    <property type="entry name" value="membrane protein fhac"/>
    <property type="match status" value="1"/>
</dbReference>
<name>A0A1P8D6I1_9FLOR</name>
<sequence length="224" mass="26680">MLLIFFHLLSIITFLLNCTSKKMHYFNYYAMVSNTYFQKTSQSNEINTIQININRCNKKLLNKIINYTQVQYIKIKNSNFNNLFLKRYIYMLENSGFINSINKYTIFYTKYKQDIFNLTIYPVINQISVTEYKRLKICTNFLEKLLSEQLGMPKNPLLIDSIIHKIHSWYLLKGYKWSNVNINDKSQINNIGLTINEGKIHAVYIKFKSKQIKKKISFMNLIIS</sequence>
<accession>A0A1P8D6I1</accession>
<keyword evidence="1" id="KW-0732">Signal</keyword>
<dbReference type="RefSeq" id="YP_009346876.1">
    <property type="nucleotide sequence ID" value="NC_033877.1"/>
</dbReference>
<dbReference type="AlphaFoldDB" id="A0A1P8D6I1"/>
<evidence type="ECO:0000256" key="1">
    <source>
        <dbReference type="SAM" id="SignalP"/>
    </source>
</evidence>
<organism evidence="2">
    <name type="scientific">Gracilaria firma</name>
    <dbReference type="NCBI Taxonomy" id="2510791"/>
    <lineage>
        <taxon>Eukaryota</taxon>
        <taxon>Rhodophyta</taxon>
        <taxon>Florideophyceae</taxon>
        <taxon>Rhodymeniophycidae</taxon>
        <taxon>Gracilariales</taxon>
        <taxon>Gracilariaceae</taxon>
        <taxon>Gracilaria</taxon>
    </lineage>
</organism>
<geneLocation type="plastid" evidence="2"/>